<keyword evidence="3" id="KW-1185">Reference proteome</keyword>
<gene>
    <name evidence="2" type="ORF">O0S08_31855</name>
</gene>
<sequence>MLRKILMLCPAVAFALPILAAAPSMARPLAIPAHPAEWCWGGDQFECGLDQQDVLLAVCVQTQIFVQTGSNRAYDCDTLTGPTCLASCDNTADDTATCRSQCDGEGAMFCAPSEKARWGDWGPGIGPWGGWGQGIGPWGGWGQGIGDRDDSDLDDDAIFIDTQTCLELNVNEV</sequence>
<name>A0ABY7GV15_9BACT</name>
<evidence type="ECO:0000313" key="3">
    <source>
        <dbReference type="Proteomes" id="UP001164459"/>
    </source>
</evidence>
<proteinExistence type="predicted"/>
<reference evidence="2" key="1">
    <citation type="submission" date="2022-11" db="EMBL/GenBank/DDBJ databases">
        <title>Minimal conservation of predation-associated metabolite biosynthetic gene clusters underscores biosynthetic potential of Myxococcota including descriptions for ten novel species: Archangium lansinium sp. nov., Myxococcus landrumus sp. nov., Nannocystis bai.</title>
        <authorList>
            <person name="Ahearne A."/>
            <person name="Stevens C."/>
            <person name="Dowd S."/>
        </authorList>
    </citation>
    <scope>NUCLEOTIDE SEQUENCE</scope>
    <source>
        <strain evidence="2">Fl3</strain>
    </source>
</reference>
<dbReference type="Proteomes" id="UP001164459">
    <property type="component" value="Chromosome"/>
</dbReference>
<evidence type="ECO:0000313" key="2">
    <source>
        <dbReference type="EMBL" id="WAS90807.1"/>
    </source>
</evidence>
<evidence type="ECO:0000256" key="1">
    <source>
        <dbReference type="SAM" id="SignalP"/>
    </source>
</evidence>
<feature type="chain" id="PRO_5045701223" evidence="1">
    <location>
        <begin position="27"/>
        <end position="173"/>
    </location>
</feature>
<dbReference type="EMBL" id="CP114040">
    <property type="protein sequence ID" value="WAS90807.1"/>
    <property type="molecule type" value="Genomic_DNA"/>
</dbReference>
<protein>
    <submittedName>
        <fullName evidence="2">Uncharacterized protein</fullName>
    </submittedName>
</protein>
<feature type="signal peptide" evidence="1">
    <location>
        <begin position="1"/>
        <end position="26"/>
    </location>
</feature>
<accession>A0ABY7GV15</accession>
<keyword evidence="1" id="KW-0732">Signal</keyword>
<organism evidence="2 3">
    <name type="scientific">Nannocystis punicea</name>
    <dbReference type="NCBI Taxonomy" id="2995304"/>
    <lineage>
        <taxon>Bacteria</taxon>
        <taxon>Pseudomonadati</taxon>
        <taxon>Myxococcota</taxon>
        <taxon>Polyangia</taxon>
        <taxon>Nannocystales</taxon>
        <taxon>Nannocystaceae</taxon>
        <taxon>Nannocystis</taxon>
    </lineage>
</organism>
<dbReference type="RefSeq" id="WP_269033134.1">
    <property type="nucleotide sequence ID" value="NZ_CP114040.1"/>
</dbReference>